<evidence type="ECO:0000313" key="1">
    <source>
        <dbReference type="EMBL" id="GET09021.1"/>
    </source>
</evidence>
<evidence type="ECO:0008006" key="2">
    <source>
        <dbReference type="Google" id="ProtNLM"/>
    </source>
</evidence>
<sequence>MTPAAYIYSIIANNILEVPNLSLDNVYTFYIDENASFDEVLMLITETVSMGDDYGNNEVLYSNRRIQIDLYYPKDYTEDMTLIERDLKKLLRKNGIYCYSDAGHILTLDSERITNTLKFNFKMEE</sequence>
<dbReference type="Proteomes" id="UP000494178">
    <property type="component" value="Unassembled WGS sequence"/>
</dbReference>
<dbReference type="InterPro" id="IPR008524">
    <property type="entry name" value="DUF806"/>
</dbReference>
<dbReference type="EMBL" id="BLAN01000109">
    <property type="protein sequence ID" value="GET09021.1"/>
    <property type="molecule type" value="Genomic_DNA"/>
</dbReference>
<comment type="caution">
    <text evidence="1">The sequence shown here is derived from an EMBL/GenBank/DDBJ whole genome shotgun (WGS) entry which is preliminary data.</text>
</comment>
<accession>A0A6F9XUP7</accession>
<protein>
    <recommendedName>
        <fullName evidence="2">DUF806 domain-containing protein</fullName>
    </recommendedName>
</protein>
<reference evidence="1" key="1">
    <citation type="submission" date="2019-10" db="EMBL/GenBank/DDBJ databases">
        <title>Lactobacillus agilis SY111 Whole Genome Sequencing Project.</title>
        <authorList>
            <person name="Suzuki S."/>
            <person name="Endo A."/>
            <person name="Maeno S."/>
            <person name="Shiwa Y."/>
            <person name="Matsutani M."/>
            <person name="Kajikawa A."/>
        </authorList>
    </citation>
    <scope>NUCLEOTIDE SEQUENCE</scope>
    <source>
        <strain evidence="1">SY111</strain>
    </source>
</reference>
<gene>
    <name evidence="1" type="ORF">SY111_16450</name>
</gene>
<name>A0A6F9XUP7_9LACO</name>
<organism evidence="1">
    <name type="scientific">Ligilactobacillus agilis</name>
    <dbReference type="NCBI Taxonomy" id="1601"/>
    <lineage>
        <taxon>Bacteria</taxon>
        <taxon>Bacillati</taxon>
        <taxon>Bacillota</taxon>
        <taxon>Bacilli</taxon>
        <taxon>Lactobacillales</taxon>
        <taxon>Lactobacillaceae</taxon>
        <taxon>Ligilactobacillus</taxon>
    </lineage>
</organism>
<dbReference type="AlphaFoldDB" id="A0A6F9XUP7"/>
<dbReference type="Pfam" id="PF05657">
    <property type="entry name" value="DUF806"/>
    <property type="match status" value="1"/>
</dbReference>
<proteinExistence type="predicted"/>